<dbReference type="GO" id="GO:0003677">
    <property type="term" value="F:DNA binding"/>
    <property type="evidence" value="ECO:0007669"/>
    <property type="project" value="UniProtKB-UniRule"/>
</dbReference>
<name>A0A1V9YX49_ACHHY</name>
<dbReference type="GO" id="GO:0008622">
    <property type="term" value="C:epsilon DNA polymerase complex"/>
    <property type="evidence" value="ECO:0007669"/>
    <property type="project" value="UniProtKB-UniRule"/>
</dbReference>
<comment type="similarity">
    <text evidence="2 6">Belongs to the DNA polymerase epsilon subunit B family.</text>
</comment>
<dbReference type="InterPro" id="IPR016266">
    <property type="entry name" value="POLE2"/>
</dbReference>
<dbReference type="Proteomes" id="UP000243579">
    <property type="component" value="Unassembled WGS sequence"/>
</dbReference>
<dbReference type="Pfam" id="PF12213">
    <property type="entry name" value="Dpoe2NT"/>
    <property type="match status" value="1"/>
</dbReference>
<dbReference type="EMBL" id="JNBR01000670">
    <property type="protein sequence ID" value="OQR90110.1"/>
    <property type="molecule type" value="Genomic_DNA"/>
</dbReference>
<dbReference type="AlphaFoldDB" id="A0A1V9YX49"/>
<reference evidence="9 10" key="1">
    <citation type="journal article" date="2014" name="Genome Biol. Evol.">
        <title>The secreted proteins of Achlya hypogyna and Thraustotheca clavata identify the ancestral oomycete secretome and reveal gene acquisitions by horizontal gene transfer.</title>
        <authorList>
            <person name="Misner I."/>
            <person name="Blouin N."/>
            <person name="Leonard G."/>
            <person name="Richards T.A."/>
            <person name="Lane C.E."/>
        </authorList>
    </citation>
    <scope>NUCLEOTIDE SEQUENCE [LARGE SCALE GENOMIC DNA]</scope>
    <source>
        <strain evidence="9 10">ATCC 48635</strain>
    </source>
</reference>
<evidence type="ECO:0000256" key="1">
    <source>
        <dbReference type="ARBA" id="ARBA00004123"/>
    </source>
</evidence>
<evidence type="ECO:0000259" key="8">
    <source>
        <dbReference type="Pfam" id="PF12213"/>
    </source>
</evidence>
<evidence type="ECO:0000256" key="6">
    <source>
        <dbReference type="PIRNR" id="PIRNR000799"/>
    </source>
</evidence>
<sequence length="523" mass="58547">MAAAKQVFRAFKLQGLTLHADALKRLLREMDEQPSVLLEDVIYAIKNSIDRSKLTNSVVTQEALESALDTLLSVSTENDYQAIQVFSALEQPKLRYESLSKTYEVVADRGRRLHAAPEYRVNLFRERFAAVERRVRRHKTFSKPVMATTSLQREYLELTRIESLLGVSGVKRVLGMLGQDERNNIYLEDLTARIYINTDKTICAPGMYTLNSVVIVEGQVRDDVFHVESMGGPPPEYRADSIAILGGLDPLGVEVSAQQMTQIRELEAQDDLASFVILSDVHLDDPQVMKRLDRLFEGYAPFCPTLFVLMGNFTSTPVGYGQDAISIADFKELLDDLAAILLKYPSLVEHSKFVLVPGPDDPGAASVLPRHPLPDMCTTDFLRKIPSATMASNPCRIRYFTKDIVILRDDLQAKMRRNCLMPLEAAADDEDRTTTVSRQLVKTVIDQGHLCPLSLSAQPIHWAYDGSLQLFPLPDVLVLADKTDQFQVGYAGVAAIHPGPFYVDYSFMLYRPATAVTELSRID</sequence>
<evidence type="ECO:0000256" key="3">
    <source>
        <dbReference type="ARBA" id="ARBA00022705"/>
    </source>
</evidence>
<dbReference type="PANTHER" id="PTHR12708:SF0">
    <property type="entry name" value="DNA POLYMERASE EPSILON SUBUNIT 2"/>
    <property type="match status" value="1"/>
</dbReference>
<evidence type="ECO:0000313" key="10">
    <source>
        <dbReference type="Proteomes" id="UP000243579"/>
    </source>
</evidence>
<dbReference type="GO" id="GO:0042276">
    <property type="term" value="P:error-prone translesion synthesis"/>
    <property type="evidence" value="ECO:0007669"/>
    <property type="project" value="TreeGrafter"/>
</dbReference>
<evidence type="ECO:0000259" key="7">
    <source>
        <dbReference type="Pfam" id="PF04042"/>
    </source>
</evidence>
<evidence type="ECO:0000313" key="9">
    <source>
        <dbReference type="EMBL" id="OQR90110.1"/>
    </source>
</evidence>
<dbReference type="GO" id="GO:0006261">
    <property type="term" value="P:DNA-templated DNA replication"/>
    <property type="evidence" value="ECO:0007669"/>
    <property type="project" value="InterPro"/>
</dbReference>
<organism evidence="9 10">
    <name type="scientific">Achlya hypogyna</name>
    <name type="common">Oomycete</name>
    <name type="synonym">Protoachlya hypogyna</name>
    <dbReference type="NCBI Taxonomy" id="1202772"/>
    <lineage>
        <taxon>Eukaryota</taxon>
        <taxon>Sar</taxon>
        <taxon>Stramenopiles</taxon>
        <taxon>Oomycota</taxon>
        <taxon>Saprolegniomycetes</taxon>
        <taxon>Saprolegniales</taxon>
        <taxon>Achlyaceae</taxon>
        <taxon>Achlya</taxon>
    </lineage>
</organism>
<proteinExistence type="inferred from homology"/>
<dbReference type="InterPro" id="IPR007185">
    <property type="entry name" value="DNA_pol_a/d/e_bsu"/>
</dbReference>
<dbReference type="Gene3D" id="1.10.8.60">
    <property type="match status" value="1"/>
</dbReference>
<feature type="domain" description="DNA polymerase alpha/delta/epsilon subunit B" evidence="7">
    <location>
        <begin position="275"/>
        <end position="487"/>
    </location>
</feature>
<keyword evidence="5 6" id="KW-0539">Nucleus</keyword>
<comment type="caution">
    <text evidence="9">The sequence shown here is derived from an EMBL/GenBank/DDBJ whole genome shotgun (WGS) entry which is preliminary data.</text>
</comment>
<feature type="domain" description="DNA polymerase epsilon subunit B N-terminal" evidence="8">
    <location>
        <begin position="5"/>
        <end position="69"/>
    </location>
</feature>
<dbReference type="InterPro" id="IPR024639">
    <property type="entry name" value="DNA_pol_e_bsu_N"/>
</dbReference>
<dbReference type="PIRSF" id="PIRSF000799">
    <property type="entry name" value="DNA_pol_eps_2"/>
    <property type="match status" value="1"/>
</dbReference>
<keyword evidence="4 6" id="KW-0238">DNA-binding</keyword>
<protein>
    <recommendedName>
        <fullName evidence="6">DNA polymerase epsilon subunit</fullName>
    </recommendedName>
    <alternativeName>
        <fullName evidence="6">DNA polymerase II subunit 2</fullName>
    </alternativeName>
</protein>
<evidence type="ECO:0000256" key="5">
    <source>
        <dbReference type="ARBA" id="ARBA00023242"/>
    </source>
</evidence>
<dbReference type="OrthoDB" id="10254730at2759"/>
<evidence type="ECO:0000256" key="2">
    <source>
        <dbReference type="ARBA" id="ARBA00009560"/>
    </source>
</evidence>
<keyword evidence="3 6" id="KW-0235">DNA replication</keyword>
<evidence type="ECO:0000256" key="4">
    <source>
        <dbReference type="ARBA" id="ARBA00023125"/>
    </source>
</evidence>
<dbReference type="PANTHER" id="PTHR12708">
    <property type="entry name" value="DNA POLYMERASE EPSILON SUBUNIT B"/>
    <property type="match status" value="1"/>
</dbReference>
<gene>
    <name evidence="9" type="ORF">ACHHYP_05802</name>
</gene>
<dbReference type="STRING" id="1202772.A0A1V9YX49"/>
<comment type="subcellular location">
    <subcellularLocation>
        <location evidence="1 6">Nucleus</location>
    </subcellularLocation>
</comment>
<keyword evidence="10" id="KW-1185">Reference proteome</keyword>
<accession>A0A1V9YX49</accession>
<dbReference type="Pfam" id="PF04042">
    <property type="entry name" value="DNA_pol_E_B"/>
    <property type="match status" value="1"/>
</dbReference>
<comment type="function">
    <text evidence="6">Participates in DNA repair and in chromosomal DNA replication.</text>
</comment>